<name>A0ABY8G5C2_9GAMM</name>
<dbReference type="SUPFAM" id="SSF51197">
    <property type="entry name" value="Clavaminate synthase-like"/>
    <property type="match status" value="1"/>
</dbReference>
<organism evidence="2 3">
    <name type="scientific">Dickeya lacustris</name>
    <dbReference type="NCBI Taxonomy" id="2259638"/>
    <lineage>
        <taxon>Bacteria</taxon>
        <taxon>Pseudomonadati</taxon>
        <taxon>Pseudomonadota</taxon>
        <taxon>Gammaproteobacteria</taxon>
        <taxon>Enterobacterales</taxon>
        <taxon>Pectobacteriaceae</taxon>
        <taxon>Dickeya</taxon>
    </lineage>
</organism>
<dbReference type="Pfam" id="PF13621">
    <property type="entry name" value="Cupin_8"/>
    <property type="match status" value="1"/>
</dbReference>
<dbReference type="InterPro" id="IPR041667">
    <property type="entry name" value="Cupin_8"/>
</dbReference>
<dbReference type="PANTHER" id="PTHR12461">
    <property type="entry name" value="HYPOXIA-INDUCIBLE FACTOR 1 ALPHA INHIBITOR-RELATED"/>
    <property type="match status" value="1"/>
</dbReference>
<feature type="domain" description="JmjC" evidence="1">
    <location>
        <begin position="93"/>
        <end position="236"/>
    </location>
</feature>
<reference evidence="2 3" key="1">
    <citation type="submission" date="2022-12" db="EMBL/GenBank/DDBJ databases">
        <title>Complete genome sequencing of Dickeya lacustris type strain LMG30899.</title>
        <authorList>
            <person name="Dobhal S."/>
            <person name="Arizala D."/>
            <person name="Arif M."/>
        </authorList>
    </citation>
    <scope>NUCLEOTIDE SEQUENCE [LARGE SCALE GENOMIC DNA]</scope>
    <source>
        <strain evidence="2 3">LMG30899</strain>
    </source>
</reference>
<gene>
    <name evidence="2" type="ORF">O1Q98_16210</name>
</gene>
<proteinExistence type="predicted"/>
<evidence type="ECO:0000313" key="3">
    <source>
        <dbReference type="Proteomes" id="UP001219630"/>
    </source>
</evidence>
<dbReference type="Gene3D" id="2.60.120.650">
    <property type="entry name" value="Cupin"/>
    <property type="match status" value="1"/>
</dbReference>
<dbReference type="PROSITE" id="PS51184">
    <property type="entry name" value="JMJC"/>
    <property type="match status" value="1"/>
</dbReference>
<sequence length="272" mass="31261">MIVFESESDFIDNCSNKDITKECFVIHDYCHSWELFEIGNFACLNERYGRENIFIEEGINKLNKKEVTVSDYISKVLSGERKMGNWSWQPHLTNADSLQNSYKIPEAVTLNSIEKSLVGELVLAPWILMSSPETLTTMHKDMLSVNGVVGQLQGVKEFTLVAPQYDLEEGRFYSSHELELLGIPFESVVLQSGDFLYFPMNWWHQAKTVECSVTFIHSTVNSYNLTAFLDDSISQMPSYIQRIQLAAKKRNYFGSRVKWLCNGFRLFGRDNA</sequence>
<dbReference type="EMBL" id="CP114280">
    <property type="protein sequence ID" value="WFN55152.1"/>
    <property type="molecule type" value="Genomic_DNA"/>
</dbReference>
<dbReference type="PANTHER" id="PTHR12461:SF105">
    <property type="entry name" value="HYPOXIA-INDUCIBLE FACTOR 1-ALPHA INHIBITOR"/>
    <property type="match status" value="1"/>
</dbReference>
<keyword evidence="3" id="KW-1185">Reference proteome</keyword>
<dbReference type="SMART" id="SM00558">
    <property type="entry name" value="JmjC"/>
    <property type="match status" value="1"/>
</dbReference>
<evidence type="ECO:0000259" key="1">
    <source>
        <dbReference type="PROSITE" id="PS51184"/>
    </source>
</evidence>
<protein>
    <submittedName>
        <fullName evidence="2">Cupin-like domain-containing protein</fullName>
    </submittedName>
</protein>
<evidence type="ECO:0000313" key="2">
    <source>
        <dbReference type="EMBL" id="WFN55152.1"/>
    </source>
</evidence>
<dbReference type="RefSeq" id="WP_164512961.1">
    <property type="nucleotide sequence ID" value="NZ_CP114280.1"/>
</dbReference>
<accession>A0ABY8G5C2</accession>
<dbReference type="Proteomes" id="UP001219630">
    <property type="component" value="Chromosome"/>
</dbReference>
<dbReference type="InterPro" id="IPR003347">
    <property type="entry name" value="JmjC_dom"/>
</dbReference>